<organism evidence="3 4">
    <name type="scientific">Junco hyemalis</name>
    <name type="common">Dark-eyed junco</name>
    <dbReference type="NCBI Taxonomy" id="40217"/>
    <lineage>
        <taxon>Eukaryota</taxon>
        <taxon>Metazoa</taxon>
        <taxon>Chordata</taxon>
        <taxon>Craniata</taxon>
        <taxon>Vertebrata</taxon>
        <taxon>Euteleostomi</taxon>
        <taxon>Archelosauria</taxon>
        <taxon>Archosauria</taxon>
        <taxon>Dinosauria</taxon>
        <taxon>Saurischia</taxon>
        <taxon>Theropoda</taxon>
        <taxon>Coelurosauria</taxon>
        <taxon>Aves</taxon>
        <taxon>Neognathae</taxon>
        <taxon>Neoaves</taxon>
        <taxon>Telluraves</taxon>
        <taxon>Australaves</taxon>
        <taxon>Passeriformes</taxon>
        <taxon>Passerellidae</taxon>
        <taxon>Junco</taxon>
    </lineage>
</organism>
<dbReference type="Proteomes" id="UP000694408">
    <property type="component" value="Unplaced"/>
</dbReference>
<dbReference type="GO" id="GO:0005737">
    <property type="term" value="C:cytoplasm"/>
    <property type="evidence" value="ECO:0007669"/>
    <property type="project" value="TreeGrafter"/>
</dbReference>
<protein>
    <submittedName>
        <fullName evidence="3">SPG11 vesicle trafficking associated, spatacsin</fullName>
    </submittedName>
</protein>
<evidence type="ECO:0000313" key="4">
    <source>
        <dbReference type="Proteomes" id="UP000694408"/>
    </source>
</evidence>
<feature type="compositionally biased region" description="Basic and acidic residues" evidence="1">
    <location>
        <begin position="11"/>
        <end position="24"/>
    </location>
</feature>
<dbReference type="GO" id="GO:0030424">
    <property type="term" value="C:axon"/>
    <property type="evidence" value="ECO:0007669"/>
    <property type="project" value="TreeGrafter"/>
</dbReference>
<dbReference type="OMA" id="ACCLNGP"/>
<keyword evidence="4" id="KW-1185">Reference proteome</keyword>
<dbReference type="GO" id="GO:0007409">
    <property type="term" value="P:axonogenesis"/>
    <property type="evidence" value="ECO:0007669"/>
    <property type="project" value="TreeGrafter"/>
</dbReference>
<evidence type="ECO:0000256" key="1">
    <source>
        <dbReference type="SAM" id="MobiDB-lite"/>
    </source>
</evidence>
<feature type="region of interest" description="Disordered" evidence="1">
    <location>
        <begin position="1"/>
        <end position="87"/>
    </location>
</feature>
<dbReference type="Pfam" id="PF14649">
    <property type="entry name" value="Spatacsin_C"/>
    <property type="match status" value="1"/>
</dbReference>
<feature type="compositionally biased region" description="Basic residues" evidence="1">
    <location>
        <begin position="173"/>
        <end position="183"/>
    </location>
</feature>
<feature type="compositionally biased region" description="Basic and acidic residues" evidence="1">
    <location>
        <begin position="155"/>
        <end position="166"/>
    </location>
</feature>
<sequence>MGAWPRVRGGATERGRREIPEHGESPGPRVGTRRDPGTRRGDPGDRVGTQRDPPATRSDPGVAPGHRVGTQKDPSGHRETVPAHRGTPETAAAAEWGHRNAMGSHLQQRSEKIHREFYLKIKKTLLKLRAEGTTAPSAHCCSAVPAGGCSRARRCPADRNEGRPRGDGGGSGRARRAALRPGRRMAAAGAPAELRVLLVPRSEQPRGAARVRLSRARHALGTVLLSGGIRLESLGPGGAAGQQRGSVLPGAWADFLWDSSEDDGSQSNKAKLLALAQSHDLFVYEFSVEDGKHNPNSLHSCEAETLKKLLEDKNISLPSISSVKILSFGNNKCKLLLNQFVLVHLAFPGEGSPPEPCGCFPLALPAGAVGRIADSHFCRGILFLLDSAGWIYMFDCCDGASLAKVGVALGAGQGQGPAPVSPLAALAVSPDLSTAVVTNSCHWALAVQLNTYFRQFPEHLFCKRDPENLPVKPAEGLDEDELASSEHSMELLPLPFRTDRSWKAHLSSLWDRVRRRRTPGSPNLVNNLNLPWYQFFTHLEDHDPEVCEDPERMVAFVPRAVTWAASPALQGQPGAAGQQWAQIPVGAAQDMVELECKLVTGAKAVFVGQAQDTGLSVALWDFESRGVTCSRFGRSSAFVECGAELPLCLLLTERGLSLVLFGVTQEEFLTRLMMFGSAGVVDSLCHLNGWERCSIPIHALEAGLENRQLDTVDLFLKSKESVFSLSAACPGAAASQSYLRSLEELRPALNLLCSAIQDNDMEPHSKPFSEQLLNLALAFLTKQLEEIFVHTEEPDEFLQKAADILTDYIIKLRKFLRRYPHPAVTPGHGAELDEDLPEIEESQKWEKLTPEEVIAEAILSNKIPEAQIFFRRQKHPAESLQEFLQTGLSLVYDCLLRGSTREASELLRNMGLDVKQELHKICLHTQDRHVRELLVKVLQEENYFSEKEKKMIDFVHQVESFYSESFQENKETEALSRCSSWRRQQELAGPRAVLGSQLGWGSPGAPRLTLTLSWALCWEPLLQDMVLLPWRAQQELKSCSAEVLWMHATAQHDWLRICSWVEEAEPSQAPCGSAAWPPLSPDIVDRSTLCSPYMRQDILNKLARKGIFVPSELEDFELLLQRLLCLGGVLQNPHPVPKYSSASGLDFHTQFVLHCLEHSLQYLLYTYLDYYSLTPANCPVLGNKELQEAHPWFEFLVQCRGVASNPRDPKMIFQASLANAQMLIPSSQGGVSSILLEGRTLLALATTVYGPGGIDQVLQNEDTEKPLKKVDPQLLKMALTPYPKLKAALFPSCTAHGILPPDISLYHLLQSLMPFDPTKLFGWQSANTLAVSDAWSQLPHFSSPALVSRHAVQERLHFLFYLRHGRPAFAFGTFLGQQLARSKAPRLLMQQAAREAQLLALSCFGVPSVAAACVCFLELLGQDSLGLRVALRAASLISSHSPTRDSLVEKLTRLADGDKAAAAAVLTSLEEAFWDNIEQQGIKRTSGDCSRQWSLVVQFCKLHSLELSTSFLRECARANEWLQFLIQSQLHGHQPAQVIPLLQDFPAVLQDHLQLGLGRLLGAGAAAAAGARAGSLFHTLLQCQEQPSPCGFLLAQGLRARAPVLSVLAACCPGANLISCLCVWIITSVDDATRAEATAHTQGRAEGPQWDLQDLAVIWKVFLRKQKSKTLLNGFQLFLKDSPLLHILEMYELCMNCKKYNEAKTKLDKFQESLTNLGAAGGAAPALPLPWLRSQALFLLELMLQQCRTDYELGKLLQLLAAAESLLPDGPHLRRLCALSEALRDSSIPISRSMLSPCSLEAFQGQCGSILEQLQEKGMFSLAREVAALAELPVDSVLTHEVLRDLHHLRDSGQWHQSQSRAEFWQKCNDTFSRHCICSRAAAQFFLRQADSVRDPAGQERTASLMERQLLLTLAGHWLAKEPGVAVQELQELEKQLWRCRVAQRALLPEGSQPCPGAQRLARLAEQFSFARLAALEAAEPRGLRALPARAAPGAALGAAERAALGTLLGTLLEQGSVHEAARVCHYFQLWHRDVALALLCRALALGEAALEQLQPEVQSLLSAEASAEPGASSLEDWTPLGCGDDAVVAALKALAEECVHGRGYCRQVLCLYELSKELSCSFAEVSAREPREVLGAILARRGPERGRRAQAFIACQGLPPGTVAPLLAQQITHELLASAQGKGQKQAWNPAVESQELLQLAKLCQDHTLVGMKLLDKISSVPCGELSCITELLILAHSLFSLTCHMEGITRVLQAARLLTEEHLAPREEYGLLVRLLTGIGRYNEMTYIFELLHQKHYFEVLMRKKLDPSGTLKAALLDYTKRCRPGDSEKHNMIALCFSMCREIGQNHEAAACTQLKLIECRPWEESLQDVPNLKKLLLKAVTLFIDAAESYSKDSCVRQALRCRRQTRLITLQLHFLGSGQSTRVINLGRQELPGAILALPRFYQVSWAPSGSSCGMEGQDTGNGFLRGSDGIRGENCSWEGGQALAQVPRAAVAAPGSLVGPKGGLDGVWGSLGWWKVSLFRG</sequence>
<dbReference type="InterPro" id="IPR028107">
    <property type="entry name" value="Spatacsin_C_dom"/>
</dbReference>
<dbReference type="GO" id="GO:0048489">
    <property type="term" value="P:synaptic vesicle transport"/>
    <property type="evidence" value="ECO:0007669"/>
    <property type="project" value="TreeGrafter"/>
</dbReference>
<accession>A0A8C5JL10</accession>
<reference evidence="3" key="2">
    <citation type="submission" date="2025-09" db="UniProtKB">
        <authorList>
            <consortium name="Ensembl"/>
        </authorList>
    </citation>
    <scope>IDENTIFICATION</scope>
</reference>
<feature type="domain" description="Spatacsin C-terminal" evidence="2">
    <location>
        <begin position="2210"/>
        <end position="2449"/>
    </location>
</feature>
<feature type="compositionally biased region" description="Basic and acidic residues" evidence="1">
    <location>
        <begin position="32"/>
        <end position="49"/>
    </location>
</feature>
<dbReference type="GO" id="GO:0045202">
    <property type="term" value="C:synapse"/>
    <property type="evidence" value="ECO:0007669"/>
    <property type="project" value="TreeGrafter"/>
</dbReference>
<evidence type="ECO:0000313" key="3">
    <source>
        <dbReference type="Ensembl" id="ENSJHYP00000021514.1"/>
    </source>
</evidence>
<dbReference type="InterPro" id="IPR028103">
    <property type="entry name" value="Spatacsin"/>
</dbReference>
<evidence type="ECO:0000259" key="2">
    <source>
        <dbReference type="Pfam" id="PF14649"/>
    </source>
</evidence>
<dbReference type="PANTHER" id="PTHR13650">
    <property type="entry name" value="SPATACSIN"/>
    <property type="match status" value="1"/>
</dbReference>
<dbReference type="GO" id="GO:0008088">
    <property type="term" value="P:axo-dendritic transport"/>
    <property type="evidence" value="ECO:0007669"/>
    <property type="project" value="TreeGrafter"/>
</dbReference>
<name>A0A8C5JL10_JUNHY</name>
<dbReference type="GO" id="GO:0030425">
    <property type="term" value="C:dendrite"/>
    <property type="evidence" value="ECO:0007669"/>
    <property type="project" value="TreeGrafter"/>
</dbReference>
<proteinExistence type="predicted"/>
<reference evidence="3" key="1">
    <citation type="submission" date="2025-08" db="UniProtKB">
        <authorList>
            <consortium name="Ensembl"/>
        </authorList>
    </citation>
    <scope>IDENTIFICATION</scope>
</reference>
<dbReference type="GO" id="GO:0007268">
    <property type="term" value="P:chemical synaptic transmission"/>
    <property type="evidence" value="ECO:0007669"/>
    <property type="project" value="TreeGrafter"/>
</dbReference>
<feature type="region of interest" description="Disordered" evidence="1">
    <location>
        <begin position="153"/>
        <end position="185"/>
    </location>
</feature>
<dbReference type="PANTHER" id="PTHR13650:SF0">
    <property type="entry name" value="SPATACSIN"/>
    <property type="match status" value="1"/>
</dbReference>
<dbReference type="Ensembl" id="ENSJHYT00000025985.1">
    <property type="protein sequence ID" value="ENSJHYP00000021514.1"/>
    <property type="gene ID" value="ENSJHYG00000016287.1"/>
</dbReference>